<dbReference type="InterPro" id="IPR029039">
    <property type="entry name" value="Flavoprotein-like_sf"/>
</dbReference>
<dbReference type="SUPFAM" id="SSF52218">
    <property type="entry name" value="Flavoproteins"/>
    <property type="match status" value="2"/>
</dbReference>
<proteinExistence type="predicted"/>
<keyword evidence="5" id="KW-1185">Reference proteome</keyword>
<dbReference type="RefSeq" id="WP_406790158.1">
    <property type="nucleotide sequence ID" value="NZ_JBJHZX010000001.1"/>
</dbReference>
<evidence type="ECO:0000313" key="5">
    <source>
        <dbReference type="Proteomes" id="UP001623660"/>
    </source>
</evidence>
<gene>
    <name evidence="4" type="ORF">ACJDU8_00300</name>
</gene>
<evidence type="ECO:0000313" key="4">
    <source>
        <dbReference type="EMBL" id="MFL0194035.1"/>
    </source>
</evidence>
<keyword evidence="1" id="KW-0285">Flavoprotein</keyword>
<organism evidence="4 5">
    <name type="scientific">Candidatus Clostridium eludens</name>
    <dbReference type="NCBI Taxonomy" id="3381663"/>
    <lineage>
        <taxon>Bacteria</taxon>
        <taxon>Bacillati</taxon>
        <taxon>Bacillota</taxon>
        <taxon>Clostridia</taxon>
        <taxon>Eubacteriales</taxon>
        <taxon>Clostridiaceae</taxon>
        <taxon>Clostridium</taxon>
    </lineage>
</organism>
<dbReference type="InterPro" id="IPR051796">
    <property type="entry name" value="ISF_SsuE-like"/>
</dbReference>
<protein>
    <submittedName>
        <fullName evidence="4">NAD(P)H-dependent oxidoreductase</fullName>
    </submittedName>
</protein>
<evidence type="ECO:0000256" key="1">
    <source>
        <dbReference type="ARBA" id="ARBA00022630"/>
    </source>
</evidence>
<dbReference type="Proteomes" id="UP001623660">
    <property type="component" value="Unassembled WGS sequence"/>
</dbReference>
<dbReference type="InterPro" id="IPR005025">
    <property type="entry name" value="FMN_Rdtase-like_dom"/>
</dbReference>
<dbReference type="Gene3D" id="3.40.50.360">
    <property type="match status" value="2"/>
</dbReference>
<dbReference type="EMBL" id="JBJHZX010000001">
    <property type="protein sequence ID" value="MFL0194035.1"/>
    <property type="molecule type" value="Genomic_DNA"/>
</dbReference>
<accession>A0ABW8SDH5</accession>
<reference evidence="4 5" key="1">
    <citation type="submission" date="2024-11" db="EMBL/GenBank/DDBJ databases">
        <authorList>
            <person name="Heng Y.C."/>
            <person name="Lim A.C.H."/>
            <person name="Lee J.K.Y."/>
            <person name="Kittelmann S."/>
        </authorList>
    </citation>
    <scope>NUCLEOTIDE SEQUENCE [LARGE SCALE GENOMIC DNA]</scope>
    <source>
        <strain evidence="4 5">WILCCON 0269</strain>
    </source>
</reference>
<evidence type="ECO:0000259" key="3">
    <source>
        <dbReference type="Pfam" id="PF03358"/>
    </source>
</evidence>
<feature type="domain" description="NADPH-dependent FMN reductase-like" evidence="3">
    <location>
        <begin position="5"/>
        <end position="134"/>
    </location>
</feature>
<dbReference type="PANTHER" id="PTHR43278">
    <property type="entry name" value="NAD(P)H-DEPENDENT FMN-CONTAINING OXIDOREDUCTASE YWQN-RELATED"/>
    <property type="match status" value="1"/>
</dbReference>
<dbReference type="PANTHER" id="PTHR43278:SF4">
    <property type="entry name" value="NAD(P)H-DEPENDENT FMN-CONTAINING OXIDOREDUCTASE YWQN-RELATED"/>
    <property type="match status" value="1"/>
</dbReference>
<dbReference type="Pfam" id="PF03358">
    <property type="entry name" value="FMN_red"/>
    <property type="match status" value="1"/>
</dbReference>
<comment type="caution">
    <text evidence="4">The sequence shown here is derived from an EMBL/GenBank/DDBJ whole genome shotgun (WGS) entry which is preliminary data.</text>
</comment>
<sequence length="461" mass="54229">MLFLKIIVLNGSPKSQKSVTMQSMKYLEQNYENRQFEYIHTIKDIKKYEQSKEGLETLCKKIGEADAVIWAFPLYYALVPSHYKRFIELIFENNLTGYFSAKYTSVFSTSIHYADIHAHNYMRAICEDLGMNYVEYLSHEMQDLTKENRRQELKLFFENLLTYVDEGLITNKLFNTLSESTFKYNPGKTDKFIHTTKKIIILTDAQKKDSNLNEMINKYKSYLQNSVEVFNLHQIDIKGPCLGCCSCAQENICVYHHKDGYRKFLDYIIKNGDIIIFAGTIKDRYLSSRFKLYYDRSFCYTHIPFLKGKQIGYIISGKLSEHQNLRQILELYTGEDRNLIGFVTDESENNDIIDNQIYTFAKMSVNYCEKNYFKSETFLGVASRKLFSDAIEGHLGAIFTADYKYYKKNGLIKKISFKQKMQVKVMRYFMGKERFRKEVQRNMVDHMITGHKKVLQKIGTK</sequence>
<evidence type="ECO:0000256" key="2">
    <source>
        <dbReference type="ARBA" id="ARBA00022643"/>
    </source>
</evidence>
<name>A0ABW8SDH5_9CLOT</name>
<keyword evidence="2" id="KW-0288">FMN</keyword>